<dbReference type="STRING" id="33114.A0A2G2W9P9"/>
<gene>
    <name evidence="4" type="ORF">CQW23_20817</name>
</gene>
<organism evidence="4 5">
    <name type="scientific">Capsicum baccatum</name>
    <name type="common">Peruvian pepper</name>
    <dbReference type="NCBI Taxonomy" id="33114"/>
    <lineage>
        <taxon>Eukaryota</taxon>
        <taxon>Viridiplantae</taxon>
        <taxon>Streptophyta</taxon>
        <taxon>Embryophyta</taxon>
        <taxon>Tracheophyta</taxon>
        <taxon>Spermatophyta</taxon>
        <taxon>Magnoliopsida</taxon>
        <taxon>eudicotyledons</taxon>
        <taxon>Gunneridae</taxon>
        <taxon>Pentapetalae</taxon>
        <taxon>asterids</taxon>
        <taxon>lamiids</taxon>
        <taxon>Solanales</taxon>
        <taxon>Solanaceae</taxon>
        <taxon>Solanoideae</taxon>
        <taxon>Capsiceae</taxon>
        <taxon>Capsicum</taxon>
    </lineage>
</organism>
<dbReference type="PANTHER" id="PTHR22999:SF23">
    <property type="entry name" value="SORTING NEXIN-16"/>
    <property type="match status" value="1"/>
</dbReference>
<proteinExistence type="predicted"/>
<sequence length="380" mass="41831">MSKVGGSIISEFYSAEFTNAVPSAMSASDVVIRGEGHHRPKLKCRVGEFSSIFPSILQNMSQEVKLADEKFKTYVVLYNQFHELWSQIFDFCLDLLTIANVAEQHEVWDFLSASSKNFFSTLMMFMQNYDHKKVLKQKDVIGWRKANDYEKLLAVLRRNFINVDDAVDDIVHQFKGVSDGLMRKVLGSPSSSYEPTTCTSDRHLSWNVEEINKLASTQSTSESVNSFSDNDDSDKDGNHGQEEVGPSSEANGLHSGNELNSKEFPPSGGVKRDEELISSATDLKSGSGLRRESSSSGGFPETSLAVVPSQQEDPVGVPPEVSLSSSSPFSTSCLSVRWCSPTSLNIPRAVWNPPLTRRGSPQPECAARVGVSESDTPQDI</sequence>
<reference evidence="5" key="2">
    <citation type="journal article" date="2017" name="J. Anim. Genet.">
        <title>Multiple reference genome sequences of hot pepper reveal the massive evolution of plant disease resistance genes by retroduplication.</title>
        <authorList>
            <person name="Kim S."/>
            <person name="Park J."/>
            <person name="Yeom S.-I."/>
            <person name="Kim Y.-M."/>
            <person name="Seo E."/>
            <person name="Kim K.-T."/>
            <person name="Kim M.-S."/>
            <person name="Lee J.M."/>
            <person name="Cheong K."/>
            <person name="Shin H.-S."/>
            <person name="Kim S.-B."/>
            <person name="Han K."/>
            <person name="Lee J."/>
            <person name="Park M."/>
            <person name="Lee H.-A."/>
            <person name="Lee H.-Y."/>
            <person name="Lee Y."/>
            <person name="Oh S."/>
            <person name="Lee J.H."/>
            <person name="Choi E."/>
            <person name="Choi E."/>
            <person name="Lee S.E."/>
            <person name="Jeon J."/>
            <person name="Kim H."/>
            <person name="Choi G."/>
            <person name="Song H."/>
            <person name="Lee J."/>
            <person name="Lee S.-C."/>
            <person name="Kwon J.-K."/>
            <person name="Lee H.-Y."/>
            <person name="Koo N."/>
            <person name="Hong Y."/>
            <person name="Kim R.W."/>
            <person name="Kang W.-H."/>
            <person name="Huh J.H."/>
            <person name="Kang B.-C."/>
            <person name="Yang T.-J."/>
            <person name="Lee Y.-H."/>
            <person name="Bennetzen J.L."/>
            <person name="Choi D."/>
        </authorList>
    </citation>
    <scope>NUCLEOTIDE SEQUENCE [LARGE SCALE GENOMIC DNA]</scope>
    <source>
        <strain evidence="5">cv. PBC81</strain>
    </source>
</reference>
<comment type="subcellular location">
    <subcellularLocation>
        <location evidence="1">Cytoplasm</location>
    </subcellularLocation>
</comment>
<dbReference type="AlphaFoldDB" id="A0A2G2W9P9"/>
<keyword evidence="5" id="KW-1185">Reference proteome</keyword>
<dbReference type="InterPro" id="IPR051837">
    <property type="entry name" value="SortingNexin/PXDomain-PKLike"/>
</dbReference>
<comment type="caution">
    <text evidence="4">The sequence shown here is derived from an EMBL/GenBank/DDBJ whole genome shotgun (WGS) entry which is preliminary data.</text>
</comment>
<evidence type="ECO:0000313" key="5">
    <source>
        <dbReference type="Proteomes" id="UP000224567"/>
    </source>
</evidence>
<evidence type="ECO:0000313" key="4">
    <source>
        <dbReference type="EMBL" id="PHT41963.1"/>
    </source>
</evidence>
<feature type="compositionally biased region" description="Low complexity" evidence="3">
    <location>
        <begin position="314"/>
        <end position="333"/>
    </location>
</feature>
<reference evidence="4 5" key="1">
    <citation type="journal article" date="2017" name="Genome Biol.">
        <title>New reference genome sequences of hot pepper reveal the massive evolution of plant disease-resistance genes by retroduplication.</title>
        <authorList>
            <person name="Kim S."/>
            <person name="Park J."/>
            <person name="Yeom S.I."/>
            <person name="Kim Y.M."/>
            <person name="Seo E."/>
            <person name="Kim K.T."/>
            <person name="Kim M.S."/>
            <person name="Lee J.M."/>
            <person name="Cheong K."/>
            <person name="Shin H.S."/>
            <person name="Kim S.B."/>
            <person name="Han K."/>
            <person name="Lee J."/>
            <person name="Park M."/>
            <person name="Lee H.A."/>
            <person name="Lee H.Y."/>
            <person name="Lee Y."/>
            <person name="Oh S."/>
            <person name="Lee J.H."/>
            <person name="Choi E."/>
            <person name="Choi E."/>
            <person name="Lee S.E."/>
            <person name="Jeon J."/>
            <person name="Kim H."/>
            <person name="Choi G."/>
            <person name="Song H."/>
            <person name="Lee J."/>
            <person name="Lee S.C."/>
            <person name="Kwon J.K."/>
            <person name="Lee H.Y."/>
            <person name="Koo N."/>
            <person name="Hong Y."/>
            <person name="Kim R.W."/>
            <person name="Kang W.H."/>
            <person name="Huh J.H."/>
            <person name="Kang B.C."/>
            <person name="Yang T.J."/>
            <person name="Lee Y.H."/>
            <person name="Bennetzen J.L."/>
            <person name="Choi D."/>
        </authorList>
    </citation>
    <scope>NUCLEOTIDE SEQUENCE [LARGE SCALE GENOMIC DNA]</scope>
    <source>
        <strain evidence="5">cv. PBC81</strain>
    </source>
</reference>
<evidence type="ECO:0000256" key="1">
    <source>
        <dbReference type="ARBA" id="ARBA00004496"/>
    </source>
</evidence>
<dbReference type="PANTHER" id="PTHR22999">
    <property type="entry name" value="PX SERINE/THREONINE KINASE PXK"/>
    <property type="match status" value="1"/>
</dbReference>
<evidence type="ECO:0000256" key="2">
    <source>
        <dbReference type="ARBA" id="ARBA00022490"/>
    </source>
</evidence>
<evidence type="ECO:0000256" key="3">
    <source>
        <dbReference type="SAM" id="MobiDB-lite"/>
    </source>
</evidence>
<dbReference type="EMBL" id="MLFT02000008">
    <property type="protein sequence ID" value="PHT41963.1"/>
    <property type="molecule type" value="Genomic_DNA"/>
</dbReference>
<dbReference type="Proteomes" id="UP000224567">
    <property type="component" value="Unassembled WGS sequence"/>
</dbReference>
<feature type="region of interest" description="Disordered" evidence="3">
    <location>
        <begin position="352"/>
        <end position="380"/>
    </location>
</feature>
<dbReference type="GO" id="GO:0005737">
    <property type="term" value="C:cytoplasm"/>
    <property type="evidence" value="ECO:0007669"/>
    <property type="project" value="UniProtKB-SubCell"/>
</dbReference>
<accession>A0A2G2W9P9</accession>
<keyword evidence="2" id="KW-0963">Cytoplasm</keyword>
<protein>
    <submittedName>
        <fullName evidence="4">Uncharacterized protein</fullName>
    </submittedName>
</protein>
<name>A0A2G2W9P9_CAPBA</name>
<dbReference type="OrthoDB" id="1751291at2759"/>
<feature type="region of interest" description="Disordered" evidence="3">
    <location>
        <begin position="215"/>
        <end position="333"/>
    </location>
</feature>